<feature type="compositionally biased region" description="Basic and acidic residues" evidence="1">
    <location>
        <begin position="75"/>
        <end position="84"/>
    </location>
</feature>
<evidence type="ECO:0000313" key="3">
    <source>
        <dbReference type="Proteomes" id="UP001430953"/>
    </source>
</evidence>
<proteinExistence type="predicted"/>
<organism evidence="2 3">
    <name type="scientific">Cardiocondyla obscurior</name>
    <dbReference type="NCBI Taxonomy" id="286306"/>
    <lineage>
        <taxon>Eukaryota</taxon>
        <taxon>Metazoa</taxon>
        <taxon>Ecdysozoa</taxon>
        <taxon>Arthropoda</taxon>
        <taxon>Hexapoda</taxon>
        <taxon>Insecta</taxon>
        <taxon>Pterygota</taxon>
        <taxon>Neoptera</taxon>
        <taxon>Endopterygota</taxon>
        <taxon>Hymenoptera</taxon>
        <taxon>Apocrita</taxon>
        <taxon>Aculeata</taxon>
        <taxon>Formicoidea</taxon>
        <taxon>Formicidae</taxon>
        <taxon>Myrmicinae</taxon>
        <taxon>Cardiocondyla</taxon>
    </lineage>
</organism>
<gene>
    <name evidence="2" type="ORF">PUN28_009246</name>
</gene>
<feature type="region of interest" description="Disordered" evidence="1">
    <location>
        <begin position="65"/>
        <end position="93"/>
    </location>
</feature>
<comment type="caution">
    <text evidence="2">The sequence shown here is derived from an EMBL/GenBank/DDBJ whole genome shotgun (WGS) entry which is preliminary data.</text>
</comment>
<accession>A0AAW2FTG7</accession>
<dbReference type="EMBL" id="JADYXP020000008">
    <property type="protein sequence ID" value="KAL0118450.1"/>
    <property type="molecule type" value="Genomic_DNA"/>
</dbReference>
<sequence>MNLHSISNRPCQMILRATGEINTADLFPSLYYVASSVQISSSFRNIADGAPTIWALTRERSTTWTAKGRGAGKGKSVDGPRDRSTTPSMTFPSFLSVRPPRFESTIVHQPEFLRESQRRSESTDKRKEERFEPVMKMQIAKNKSLVDEGPNERLYLLLQTKSYKTERPECACKALLIRAS</sequence>
<name>A0AAW2FTG7_9HYME</name>
<dbReference type="AlphaFoldDB" id="A0AAW2FTG7"/>
<keyword evidence="3" id="KW-1185">Reference proteome</keyword>
<evidence type="ECO:0000256" key="1">
    <source>
        <dbReference type="SAM" id="MobiDB-lite"/>
    </source>
</evidence>
<dbReference type="Proteomes" id="UP001430953">
    <property type="component" value="Unassembled WGS sequence"/>
</dbReference>
<reference evidence="2 3" key="1">
    <citation type="submission" date="2023-03" db="EMBL/GenBank/DDBJ databases">
        <title>High recombination rates correlate with genetic variation in Cardiocondyla obscurior ants.</title>
        <authorList>
            <person name="Errbii M."/>
        </authorList>
    </citation>
    <scope>NUCLEOTIDE SEQUENCE [LARGE SCALE GENOMIC DNA]</scope>
    <source>
        <strain evidence="2">Alpha-2009</strain>
        <tissue evidence="2">Whole body</tissue>
    </source>
</reference>
<protein>
    <submittedName>
        <fullName evidence="2">Uncharacterized protein</fullName>
    </submittedName>
</protein>
<evidence type="ECO:0000313" key="2">
    <source>
        <dbReference type="EMBL" id="KAL0118450.1"/>
    </source>
</evidence>